<dbReference type="Proteomes" id="UP001064782">
    <property type="component" value="Unassembled WGS sequence"/>
</dbReference>
<dbReference type="PANTHER" id="PTHR43781">
    <property type="entry name" value="SACCHAROPINE DEHYDROGENASE"/>
    <property type="match status" value="1"/>
</dbReference>
<dbReference type="SUPFAM" id="SSF51735">
    <property type="entry name" value="NAD(P)-binding Rossmann-fold domains"/>
    <property type="match status" value="1"/>
</dbReference>
<dbReference type="Proteomes" id="UP001165663">
    <property type="component" value="Unassembled WGS sequence"/>
</dbReference>
<evidence type="ECO:0000259" key="1">
    <source>
        <dbReference type="Pfam" id="PF13460"/>
    </source>
</evidence>
<evidence type="ECO:0000313" key="3">
    <source>
        <dbReference type="EMBL" id="GLD28607.1"/>
    </source>
</evidence>
<dbReference type="InterPro" id="IPR016040">
    <property type="entry name" value="NAD(P)-bd_dom"/>
</dbReference>
<protein>
    <submittedName>
        <fullName evidence="3">Membrane protein</fullName>
    </submittedName>
</protein>
<dbReference type="Gene3D" id="3.40.50.720">
    <property type="entry name" value="NAD(P)-binding Rossmann-like Domain"/>
    <property type="match status" value="1"/>
</dbReference>
<dbReference type="RefSeq" id="WP_236977397.1">
    <property type="nucleotide sequence ID" value="NZ_BRXE01000001.1"/>
</dbReference>
<dbReference type="AlphaFoldDB" id="A0A9P3UXW1"/>
<gene>
    <name evidence="3" type="ORF">Mkiyose1413_04900</name>
    <name evidence="2" type="ORF">SRL2020028_00590</name>
</gene>
<dbReference type="EMBL" id="BRXE01000001">
    <property type="protein sequence ID" value="GLB80803.1"/>
    <property type="molecule type" value="Genomic_DNA"/>
</dbReference>
<proteinExistence type="predicted"/>
<sequence>MTLVVYGATGATGHRVVELASAGGIPVIAAGRNAQALARLGVEHRVASLAPGELDSAFSGASVVVSCAGPYTQFGPPVLDAAIRAGASYVDCTGEPRWVQTIIDKFESRAIQARVAVVPSLGLGVATDIAAAAAADRVGGPDTVRRLHCAVRIVGMRPSPATMRSTVELVAGGAPVVDSGCIRWELAGRRVHRFASGRGALFATPDALVLSRAYPHAHIECHVQPVVMGAALATGGLIWRIPGSLPATRTLLSRLGHSGTDAGGGRSLVTAEAEGGAGVCTVTGAVEDVYDVTGRGAFEVARALLAGPGKRTGLRNAGQFLSAPQQAAEDLGVQLAFC</sequence>
<evidence type="ECO:0000313" key="4">
    <source>
        <dbReference type="Proteomes" id="UP001064782"/>
    </source>
</evidence>
<feature type="domain" description="NAD(P)-binding" evidence="1">
    <location>
        <begin position="7"/>
        <end position="123"/>
    </location>
</feature>
<evidence type="ECO:0000313" key="2">
    <source>
        <dbReference type="EMBL" id="GLB80803.1"/>
    </source>
</evidence>
<keyword evidence="4" id="KW-1185">Reference proteome</keyword>
<reference evidence="3" key="1">
    <citation type="submission" date="2022-08" db="EMBL/GenBank/DDBJ databases">
        <title>Mycobacterium kiyosense sp. nov., scotochromogenic slow-glowing species isolated from respiratory specimens.</title>
        <authorList>
            <person name="Fukano H."/>
            <person name="Kazumi Y."/>
            <person name="Sakagami N."/>
            <person name="Ato M."/>
            <person name="Mitarai S."/>
            <person name="Hoshino Y."/>
        </authorList>
    </citation>
    <scope>NUCLEOTIDE SEQUENCE</scope>
    <source>
        <strain evidence="3">1413</strain>
        <strain evidence="2">SRL2020-028</strain>
    </source>
</reference>
<dbReference type="InterPro" id="IPR036291">
    <property type="entry name" value="NAD(P)-bd_dom_sf"/>
</dbReference>
<name>A0A9P3UXW1_9MYCO</name>
<organism evidence="3 4">
    <name type="scientific">Mycobacterium kiyosense</name>
    <dbReference type="NCBI Taxonomy" id="2871094"/>
    <lineage>
        <taxon>Bacteria</taxon>
        <taxon>Bacillati</taxon>
        <taxon>Actinomycetota</taxon>
        <taxon>Actinomycetes</taxon>
        <taxon>Mycobacteriales</taxon>
        <taxon>Mycobacteriaceae</taxon>
        <taxon>Mycobacterium</taxon>
    </lineage>
</organism>
<dbReference type="Pfam" id="PF13460">
    <property type="entry name" value="NAD_binding_10"/>
    <property type="match status" value="1"/>
</dbReference>
<accession>A0A9P3UXW1</accession>
<dbReference type="EMBL" id="BRZI01000002">
    <property type="protein sequence ID" value="GLD28607.1"/>
    <property type="molecule type" value="Genomic_DNA"/>
</dbReference>
<comment type="caution">
    <text evidence="3">The sequence shown here is derived from an EMBL/GenBank/DDBJ whole genome shotgun (WGS) entry which is preliminary data.</text>
</comment>
<dbReference type="GeneID" id="83627117"/>
<dbReference type="PANTHER" id="PTHR43781:SF1">
    <property type="entry name" value="SACCHAROPINE DEHYDROGENASE"/>
    <property type="match status" value="1"/>
</dbReference>